<keyword evidence="2" id="KW-0408">Iron</keyword>
<dbReference type="Gene3D" id="2.60.120.620">
    <property type="entry name" value="q2cbj1_9rhob like domain"/>
    <property type="match status" value="1"/>
</dbReference>
<dbReference type="PANTHER" id="PTHR20883">
    <property type="entry name" value="PHYTANOYL-COA DIOXYGENASE DOMAIN CONTAINING 1"/>
    <property type="match status" value="1"/>
</dbReference>
<protein>
    <recommendedName>
        <fullName evidence="4">Phytanoyl-CoA dioxygenase family protein</fullName>
    </recommendedName>
</protein>
<dbReference type="AlphaFoldDB" id="A0A382LH67"/>
<accession>A0A382LH67</accession>
<dbReference type="EMBL" id="UINC01086234">
    <property type="protein sequence ID" value="SVC34507.1"/>
    <property type="molecule type" value="Genomic_DNA"/>
</dbReference>
<dbReference type="InterPro" id="IPR008775">
    <property type="entry name" value="Phytyl_CoA_dOase-like"/>
</dbReference>
<dbReference type="Pfam" id="PF05721">
    <property type="entry name" value="PhyH"/>
    <property type="match status" value="1"/>
</dbReference>
<reference evidence="3" key="1">
    <citation type="submission" date="2018-05" db="EMBL/GenBank/DDBJ databases">
        <authorList>
            <person name="Lanie J.A."/>
            <person name="Ng W.-L."/>
            <person name="Kazmierczak K.M."/>
            <person name="Andrzejewski T.M."/>
            <person name="Davidsen T.M."/>
            <person name="Wayne K.J."/>
            <person name="Tettelin H."/>
            <person name="Glass J.I."/>
            <person name="Rusch D."/>
            <person name="Podicherti R."/>
            <person name="Tsui H.-C.T."/>
            <person name="Winkler M.E."/>
        </authorList>
    </citation>
    <scope>NUCLEOTIDE SEQUENCE</scope>
</reference>
<dbReference type="PANTHER" id="PTHR20883:SF15">
    <property type="entry name" value="PHYTANOYL-COA DIOXYGENASE DOMAIN-CONTAINING PROTEIN 1"/>
    <property type="match status" value="1"/>
</dbReference>
<name>A0A382LH67_9ZZZZ</name>
<evidence type="ECO:0008006" key="4">
    <source>
        <dbReference type="Google" id="ProtNLM"/>
    </source>
</evidence>
<organism evidence="3">
    <name type="scientific">marine metagenome</name>
    <dbReference type="NCBI Taxonomy" id="408172"/>
    <lineage>
        <taxon>unclassified sequences</taxon>
        <taxon>metagenomes</taxon>
        <taxon>ecological metagenomes</taxon>
    </lineage>
</organism>
<dbReference type="GO" id="GO:0046872">
    <property type="term" value="F:metal ion binding"/>
    <property type="evidence" value="ECO:0007669"/>
    <property type="project" value="UniProtKB-KW"/>
</dbReference>
<sequence length="263" mass="29558">MTPEEKFMFDLQGYLVVKQVLDAGEVGSLIRLADEEFSGEYNEKGTRNTLFVSNWGAATLALVDHPRVLPYLIELMGPYFRIDHDYCIFMRKGAQGGPLHGGPRFQWGHGMPGDHWYDCQNGVIRNGLTVFTYCLTPARSGDGGFTCIPGSHKTNFLTELPDDVKIFNRDAHYVVQPEMEAGDMIIFTEALIHGTRPWTAGHDRKALLYKYSPGHSSYADEVYDPDDYTGVTDQQRRIMTPPSIRNRQVSVVESTNVQSDTLG</sequence>
<evidence type="ECO:0000313" key="3">
    <source>
        <dbReference type="EMBL" id="SVC34507.1"/>
    </source>
</evidence>
<dbReference type="SUPFAM" id="SSF51197">
    <property type="entry name" value="Clavaminate synthase-like"/>
    <property type="match status" value="1"/>
</dbReference>
<keyword evidence="1" id="KW-0479">Metal-binding</keyword>
<evidence type="ECO:0000256" key="1">
    <source>
        <dbReference type="ARBA" id="ARBA00022723"/>
    </source>
</evidence>
<gene>
    <name evidence="3" type="ORF">METZ01_LOCUS287361</name>
</gene>
<evidence type="ECO:0000256" key="2">
    <source>
        <dbReference type="ARBA" id="ARBA00023004"/>
    </source>
</evidence>
<proteinExistence type="predicted"/>